<comment type="similarity">
    <text evidence="2">Belongs to the binding-protein-dependent transport system permease family. HisMQ subfamily.</text>
</comment>
<keyword evidence="6" id="KW-0029">Amino-acid transport</keyword>
<feature type="transmembrane region" description="Helical" evidence="9">
    <location>
        <begin position="370"/>
        <end position="391"/>
    </location>
</feature>
<dbReference type="InterPro" id="IPR035906">
    <property type="entry name" value="MetI-like_sf"/>
</dbReference>
<feature type="transmembrane region" description="Helical" evidence="9">
    <location>
        <begin position="227"/>
        <end position="249"/>
    </location>
</feature>
<evidence type="ECO:0000256" key="9">
    <source>
        <dbReference type="RuleBase" id="RU363032"/>
    </source>
</evidence>
<evidence type="ECO:0000256" key="7">
    <source>
        <dbReference type="ARBA" id="ARBA00022989"/>
    </source>
</evidence>
<evidence type="ECO:0000256" key="5">
    <source>
        <dbReference type="ARBA" id="ARBA00022692"/>
    </source>
</evidence>
<dbReference type="RefSeq" id="WP_226603443.1">
    <property type="nucleotide sequence ID" value="NZ_JAJAQI010000001.1"/>
</dbReference>
<name>A0A9X1IBJ3_9PROT</name>
<evidence type="ECO:0000256" key="8">
    <source>
        <dbReference type="ARBA" id="ARBA00023136"/>
    </source>
</evidence>
<evidence type="ECO:0000256" key="4">
    <source>
        <dbReference type="ARBA" id="ARBA00022475"/>
    </source>
</evidence>
<dbReference type="Pfam" id="PF00528">
    <property type="entry name" value="BPD_transp_1"/>
    <property type="match status" value="1"/>
</dbReference>
<feature type="transmembrane region" description="Helical" evidence="9">
    <location>
        <begin position="103"/>
        <end position="121"/>
    </location>
</feature>
<dbReference type="AlphaFoldDB" id="A0A9X1IBJ3"/>
<dbReference type="SUPFAM" id="SSF161098">
    <property type="entry name" value="MetI-like"/>
    <property type="match status" value="2"/>
</dbReference>
<dbReference type="PANTHER" id="PTHR30614">
    <property type="entry name" value="MEMBRANE COMPONENT OF AMINO ACID ABC TRANSPORTER"/>
    <property type="match status" value="1"/>
</dbReference>
<keyword evidence="12" id="KW-1185">Reference proteome</keyword>
<comment type="caution">
    <text evidence="11">The sequence shown here is derived from an EMBL/GenBank/DDBJ whole genome shotgun (WGS) entry which is preliminary data.</text>
</comment>
<keyword evidence="8 9" id="KW-0472">Membrane</keyword>
<dbReference type="CDD" id="cd06261">
    <property type="entry name" value="TM_PBP2"/>
    <property type="match status" value="1"/>
</dbReference>
<dbReference type="InterPro" id="IPR043429">
    <property type="entry name" value="ArtM/GltK/GlnP/TcyL/YhdX-like"/>
</dbReference>
<dbReference type="GO" id="GO:0043190">
    <property type="term" value="C:ATP-binding cassette (ABC) transporter complex"/>
    <property type="evidence" value="ECO:0007669"/>
    <property type="project" value="InterPro"/>
</dbReference>
<dbReference type="InterPro" id="IPR010065">
    <property type="entry name" value="AA_ABC_transptr_permease_3TM"/>
</dbReference>
<keyword evidence="7 9" id="KW-1133">Transmembrane helix</keyword>
<keyword evidence="4" id="KW-1003">Cell membrane</keyword>
<keyword evidence="5 9" id="KW-0812">Transmembrane</keyword>
<dbReference type="GO" id="GO:0022857">
    <property type="term" value="F:transmembrane transporter activity"/>
    <property type="evidence" value="ECO:0007669"/>
    <property type="project" value="InterPro"/>
</dbReference>
<protein>
    <submittedName>
        <fullName evidence="11">Amino acid ABC transporter permease</fullName>
    </submittedName>
</protein>
<dbReference type="NCBIfam" id="TIGR01726">
    <property type="entry name" value="HEQRo_perm_3TM"/>
    <property type="match status" value="1"/>
</dbReference>
<keyword evidence="3 9" id="KW-0813">Transport</keyword>
<dbReference type="Proteomes" id="UP001139311">
    <property type="component" value="Unassembled WGS sequence"/>
</dbReference>
<feature type="domain" description="ABC transmembrane type-1" evidence="10">
    <location>
        <begin position="97"/>
        <end position="388"/>
    </location>
</feature>
<dbReference type="EMBL" id="JAJAQI010000001">
    <property type="protein sequence ID" value="MCB4820333.1"/>
    <property type="molecule type" value="Genomic_DNA"/>
</dbReference>
<evidence type="ECO:0000313" key="11">
    <source>
        <dbReference type="EMBL" id="MCB4820333.1"/>
    </source>
</evidence>
<dbReference type="Gene3D" id="1.10.3720.10">
    <property type="entry name" value="MetI-like"/>
    <property type="match status" value="2"/>
</dbReference>
<accession>A0A9X1IBJ3</accession>
<evidence type="ECO:0000256" key="2">
    <source>
        <dbReference type="ARBA" id="ARBA00010072"/>
    </source>
</evidence>
<feature type="transmembrane region" description="Helical" evidence="9">
    <location>
        <begin position="30"/>
        <end position="49"/>
    </location>
</feature>
<dbReference type="PROSITE" id="PS50928">
    <property type="entry name" value="ABC_TM1"/>
    <property type="match status" value="1"/>
</dbReference>
<proteinExistence type="inferred from homology"/>
<evidence type="ECO:0000259" key="10">
    <source>
        <dbReference type="PROSITE" id="PS50928"/>
    </source>
</evidence>
<dbReference type="GO" id="GO:0006865">
    <property type="term" value="P:amino acid transport"/>
    <property type="evidence" value="ECO:0007669"/>
    <property type="project" value="UniProtKB-KW"/>
</dbReference>
<evidence type="ECO:0000313" key="12">
    <source>
        <dbReference type="Proteomes" id="UP001139311"/>
    </source>
</evidence>
<sequence>MSQSTTDPRLLRAPPKRKLRLSWADERVRGIVWQVVVVGIVGVIVWWLWSNTVHNLEVRRIATGFGFLEREAGLPIAESLIEYSPTDTYLRALTVGLLNTLKVAVVGILLATILGTLIGIARLSRNWLLSKLAALYVEVIRDLPLLLQLLFWYAILQGLPGPRQALNPVEGVFLSNRGLKLPWIEWQDAHSFALLAFILGAVATWLYRRQALAKQMRDGQPRRIWPVALGAMVALPVAVWAAMGAPWTVDWPALRGFNFRGGLTMSPEYFALLLGLVLYTAGFIAEIVRAGILAVPQGQWEAAQALGLHPGQVLRQIVLPQALRVIVPPMTSQYLNITKNSSLAVAIGYQDIVSIANTTLNQTGQAIEGIAIIMLVYLTISLSISLFMNWYNAKIALVER</sequence>
<gene>
    <name evidence="11" type="ORF">LHA35_01130</name>
</gene>
<comment type="subcellular location">
    <subcellularLocation>
        <location evidence="1">Cell inner membrane</location>
        <topology evidence="1">Multi-pass membrane protein</topology>
    </subcellularLocation>
    <subcellularLocation>
        <location evidence="9">Cell membrane</location>
        <topology evidence="9">Multi-pass membrane protein</topology>
    </subcellularLocation>
</comment>
<feature type="transmembrane region" description="Helical" evidence="9">
    <location>
        <begin position="269"/>
        <end position="288"/>
    </location>
</feature>
<evidence type="ECO:0000256" key="3">
    <source>
        <dbReference type="ARBA" id="ARBA00022448"/>
    </source>
</evidence>
<evidence type="ECO:0000256" key="6">
    <source>
        <dbReference type="ARBA" id="ARBA00022970"/>
    </source>
</evidence>
<organism evidence="11 12">
    <name type="scientific">Roseicella aerolata</name>
    <dbReference type="NCBI Taxonomy" id="2883479"/>
    <lineage>
        <taxon>Bacteria</taxon>
        <taxon>Pseudomonadati</taxon>
        <taxon>Pseudomonadota</taxon>
        <taxon>Alphaproteobacteria</taxon>
        <taxon>Acetobacterales</taxon>
        <taxon>Roseomonadaceae</taxon>
        <taxon>Roseicella</taxon>
    </lineage>
</organism>
<reference evidence="11" key="1">
    <citation type="submission" date="2021-10" db="EMBL/GenBank/DDBJ databases">
        <title>Roseicella aerolatum sp. nov., isolated from aerosols of e-waste dismantling site.</title>
        <authorList>
            <person name="Qin T."/>
        </authorList>
    </citation>
    <scope>NUCLEOTIDE SEQUENCE</scope>
    <source>
        <strain evidence="11">GB24</strain>
    </source>
</reference>
<feature type="transmembrane region" description="Helical" evidence="9">
    <location>
        <begin position="189"/>
        <end position="207"/>
    </location>
</feature>
<evidence type="ECO:0000256" key="1">
    <source>
        <dbReference type="ARBA" id="ARBA00004429"/>
    </source>
</evidence>
<dbReference type="InterPro" id="IPR000515">
    <property type="entry name" value="MetI-like"/>
</dbReference>
<dbReference type="PANTHER" id="PTHR30614:SF37">
    <property type="entry name" value="AMINO-ACID ABC TRANSPORTER PERMEASE PROTEIN YHDX-RELATED"/>
    <property type="match status" value="1"/>
</dbReference>
<feature type="transmembrane region" description="Helical" evidence="9">
    <location>
        <begin position="133"/>
        <end position="155"/>
    </location>
</feature>